<dbReference type="InterPro" id="IPR055356">
    <property type="entry name" value="ZP-N"/>
</dbReference>
<keyword evidence="1 3" id="KW-0732">Signal</keyword>
<dbReference type="PROSITE" id="PS51034">
    <property type="entry name" value="ZP_2"/>
    <property type="match status" value="1"/>
</dbReference>
<dbReference type="InterPro" id="IPR042235">
    <property type="entry name" value="ZP-C_dom"/>
</dbReference>
<evidence type="ECO:0000256" key="1">
    <source>
        <dbReference type="ARBA" id="ARBA00022729"/>
    </source>
</evidence>
<dbReference type="InterPro" id="IPR055355">
    <property type="entry name" value="ZP-C"/>
</dbReference>
<feature type="signal peptide" evidence="3">
    <location>
        <begin position="1"/>
        <end position="19"/>
    </location>
</feature>
<reference evidence="5" key="1">
    <citation type="submission" date="2016-05" db="EMBL/GenBank/DDBJ databases">
        <authorList>
            <person name="Lavstsen T."/>
            <person name="Jespersen J.S."/>
        </authorList>
    </citation>
    <scope>NUCLEOTIDE SEQUENCE</scope>
    <source>
        <tissue evidence="5">Brain</tissue>
    </source>
</reference>
<keyword evidence="2" id="KW-1015">Disulfide bond</keyword>
<dbReference type="Gene3D" id="2.60.40.4100">
    <property type="entry name" value="Zona pellucida, ZP-C domain"/>
    <property type="match status" value="1"/>
</dbReference>
<accession>A0A1A8D1G1</accession>
<feature type="domain" description="ZP" evidence="4">
    <location>
        <begin position="380"/>
        <end position="629"/>
    </location>
</feature>
<organism evidence="5">
    <name type="scientific">Nothobranchius kadleci</name>
    <name type="common">African annual killifish</name>
    <dbReference type="NCBI Taxonomy" id="1051664"/>
    <lineage>
        <taxon>Eukaryota</taxon>
        <taxon>Metazoa</taxon>
        <taxon>Chordata</taxon>
        <taxon>Craniata</taxon>
        <taxon>Vertebrata</taxon>
        <taxon>Euteleostomi</taxon>
        <taxon>Actinopterygii</taxon>
        <taxon>Neopterygii</taxon>
        <taxon>Teleostei</taxon>
        <taxon>Neoteleostei</taxon>
        <taxon>Acanthomorphata</taxon>
        <taxon>Ovalentaria</taxon>
        <taxon>Atherinomorphae</taxon>
        <taxon>Cyprinodontiformes</taxon>
        <taxon>Nothobranchiidae</taxon>
        <taxon>Nothobranchius</taxon>
    </lineage>
</organism>
<gene>
    <name evidence="5" type="primary">Nfu_g_1_004015</name>
</gene>
<dbReference type="Pfam" id="PF00100">
    <property type="entry name" value="Zona_pellucida"/>
    <property type="match status" value="1"/>
</dbReference>
<dbReference type="PANTHER" id="PTHR14002:SF59">
    <property type="entry name" value="CUB AND ZONA PELLUCIDA-LIKE DOMAIN-CONTAINING PROTEIN 1-RELATED"/>
    <property type="match status" value="1"/>
</dbReference>
<evidence type="ECO:0000256" key="3">
    <source>
        <dbReference type="SAM" id="SignalP"/>
    </source>
</evidence>
<dbReference type="Gene3D" id="2.60.40.3210">
    <property type="entry name" value="Zona pellucida, ZP-N domain"/>
    <property type="match status" value="1"/>
</dbReference>
<proteinExistence type="predicted"/>
<sequence>MEAGVILLLLSSLLGRSWTLSFYGDSISVMPLQKNSDGTLKVTFYHRQNGRSDCQNQTSFFCEGGTCSDFVQSEVLQMDWDDSDQGRWCQSEGLTTETVQPNRTTFTLRESGCCWMSNVEGKTSWTSRVDLDLGTRSDSLNLNSCPVSTTVPSLRIPQNCFTRIRLLAHDPDGDVVRCRFTSEASVPANFTLDQSACTLGNAGTVQSGVHVFELLLEDFPSSNISLTYSDGTSASRGTFNTNSPPLCSVMLQFSVEVLPPISTCVAGSMLPMFLSRTPSHGEVLHASPGQTFQLYAQAQAQNSQIRSFQVSGPGNMTREFSTDLTGKAEVILSWTPQWRDLKRLVPVCFTAETTQTQSEMRCVVVMVTRAISTQGNATVTCSPNKMTVMLEKASMPDIDEHYLKLKDPSCSLVSNDTYIMGTMSFSTCGTTLEDKGDYIVFKNEIHSFERPTEVITRRKTVQIDFSCEFPKTVTISSYYNLHQSDYIFTESNFGSFGYTFEIFRDGNFTQKVASDAYPVQVKLMETIYMGIQANSELPSVSLFVESCKATPDENPKNSLFYYLIQNGCLKDETVKIHPSNQTSFNFELQAFKFNGEFDQVTKKSSEFQNGRIKYGRSAVPASLDKITGV</sequence>
<protein>
    <recommendedName>
        <fullName evidence="4">ZP domain-containing protein</fullName>
    </recommendedName>
</protein>
<name>A0A1A8D1G1_NOTKA</name>
<evidence type="ECO:0000259" key="4">
    <source>
        <dbReference type="PROSITE" id="PS51034"/>
    </source>
</evidence>
<dbReference type="Pfam" id="PF23344">
    <property type="entry name" value="ZP-N"/>
    <property type="match status" value="1"/>
</dbReference>
<dbReference type="InterPro" id="IPR001507">
    <property type="entry name" value="ZP_dom"/>
</dbReference>
<evidence type="ECO:0000256" key="2">
    <source>
        <dbReference type="ARBA" id="ARBA00023157"/>
    </source>
</evidence>
<dbReference type="SMART" id="SM00241">
    <property type="entry name" value="ZP"/>
    <property type="match status" value="1"/>
</dbReference>
<dbReference type="PANTHER" id="PTHR14002">
    <property type="entry name" value="ENDOGLIN/TGF-BETA RECEPTOR TYPE III"/>
    <property type="match status" value="1"/>
</dbReference>
<dbReference type="AlphaFoldDB" id="A0A1A8D1G1"/>
<dbReference type="EMBL" id="HADZ01021991">
    <property type="protein sequence ID" value="SBP85932.1"/>
    <property type="molecule type" value="Transcribed_RNA"/>
</dbReference>
<evidence type="ECO:0000313" key="5">
    <source>
        <dbReference type="EMBL" id="SBP85932.1"/>
    </source>
</evidence>
<feature type="chain" id="PRO_5008368052" description="ZP domain-containing protein" evidence="3">
    <location>
        <begin position="20"/>
        <end position="629"/>
    </location>
</feature>
<reference evidence="5" key="2">
    <citation type="submission" date="2016-06" db="EMBL/GenBank/DDBJ databases">
        <title>The genome of a short-lived fish provides insights into sex chromosome evolution and the genetic control of aging.</title>
        <authorList>
            <person name="Reichwald K."/>
            <person name="Felder M."/>
            <person name="Petzold A."/>
            <person name="Koch P."/>
            <person name="Groth M."/>
            <person name="Platzer M."/>
        </authorList>
    </citation>
    <scope>NUCLEOTIDE SEQUENCE</scope>
    <source>
        <tissue evidence="5">Brain</tissue>
    </source>
</reference>